<evidence type="ECO:0000259" key="1">
    <source>
        <dbReference type="Pfam" id="PF03372"/>
    </source>
</evidence>
<dbReference type="EMBL" id="MHJL01000026">
    <property type="protein sequence ID" value="OGY67310.1"/>
    <property type="molecule type" value="Genomic_DNA"/>
</dbReference>
<dbReference type="InterPro" id="IPR036691">
    <property type="entry name" value="Endo/exonu/phosph_ase_sf"/>
</dbReference>
<dbReference type="InterPro" id="IPR038772">
    <property type="entry name" value="Sph/SMPD2-like"/>
</dbReference>
<organism evidence="2 3">
    <name type="scientific">Candidatus Harrisonbacteria bacterium RIFCSPLOWO2_02_FULL_41_13b</name>
    <dbReference type="NCBI Taxonomy" id="1798409"/>
    <lineage>
        <taxon>Bacteria</taxon>
        <taxon>Candidatus Harrisoniibacteriota</taxon>
    </lineage>
</organism>
<evidence type="ECO:0000313" key="3">
    <source>
        <dbReference type="Proteomes" id="UP000177690"/>
    </source>
</evidence>
<protein>
    <recommendedName>
        <fullName evidence="1">Endonuclease/exonuclease/phosphatase domain-containing protein</fullName>
    </recommendedName>
</protein>
<evidence type="ECO:0000313" key="2">
    <source>
        <dbReference type="EMBL" id="OGY67310.1"/>
    </source>
</evidence>
<dbReference type="Pfam" id="PF03372">
    <property type="entry name" value="Exo_endo_phos"/>
    <property type="match status" value="1"/>
</dbReference>
<accession>A0A1G1ZU82</accession>
<gene>
    <name evidence="2" type="ORF">A3I24_01650</name>
</gene>
<proteinExistence type="predicted"/>
<dbReference type="Gene3D" id="3.60.10.10">
    <property type="entry name" value="Endonuclease/exonuclease/phosphatase"/>
    <property type="match status" value="1"/>
</dbReference>
<dbReference type="AlphaFoldDB" id="A0A1G1ZU82"/>
<dbReference type="PANTHER" id="PTHR16320:SF23">
    <property type="entry name" value="SPHINGOMYELINASE C 1"/>
    <property type="match status" value="1"/>
</dbReference>
<reference evidence="2 3" key="1">
    <citation type="journal article" date="2016" name="Nat. Commun.">
        <title>Thousands of microbial genomes shed light on interconnected biogeochemical processes in an aquifer system.</title>
        <authorList>
            <person name="Anantharaman K."/>
            <person name="Brown C.T."/>
            <person name="Hug L.A."/>
            <person name="Sharon I."/>
            <person name="Castelle C.J."/>
            <person name="Probst A.J."/>
            <person name="Thomas B.C."/>
            <person name="Singh A."/>
            <person name="Wilkins M.J."/>
            <person name="Karaoz U."/>
            <person name="Brodie E.L."/>
            <person name="Williams K.H."/>
            <person name="Hubbard S.S."/>
            <person name="Banfield J.F."/>
        </authorList>
    </citation>
    <scope>NUCLEOTIDE SEQUENCE [LARGE SCALE GENOMIC DNA]</scope>
</reference>
<name>A0A1G1ZU82_9BACT</name>
<dbReference type="PANTHER" id="PTHR16320">
    <property type="entry name" value="SPHINGOMYELINASE FAMILY MEMBER"/>
    <property type="match status" value="1"/>
</dbReference>
<feature type="domain" description="Endonuclease/exonuclease/phosphatase" evidence="1">
    <location>
        <begin position="4"/>
        <end position="220"/>
    </location>
</feature>
<dbReference type="Proteomes" id="UP000177690">
    <property type="component" value="Unassembled WGS sequence"/>
</dbReference>
<dbReference type="InterPro" id="IPR005135">
    <property type="entry name" value="Endo/exonuclease/phosphatase"/>
</dbReference>
<sequence>MLILSWNCCLPPWSISRRKRLPKIISAIIAISPDVACLQEVFFKSDAASIVSNLQIYGFLDSFYFKDLLIVSKTKLSEKKGVVFSKQGSMFSLAVLDVLYGKSFQTIRVLDKSESIFLINIHLLSAWADDSLKHQNVREEQVKEIYEVSEKLFSGKKIIVGDFNFQPLTSPYKTLTELNFVDATTGENTTATRHLDFIFLKNFPKSDARIAFFNNLLSDHAALTISL</sequence>
<comment type="caution">
    <text evidence="2">The sequence shown here is derived from an EMBL/GenBank/DDBJ whole genome shotgun (WGS) entry which is preliminary data.</text>
</comment>
<dbReference type="SUPFAM" id="SSF56219">
    <property type="entry name" value="DNase I-like"/>
    <property type="match status" value="1"/>
</dbReference>
<dbReference type="GO" id="GO:0004767">
    <property type="term" value="F:sphingomyelin phosphodiesterase activity"/>
    <property type="evidence" value="ECO:0007669"/>
    <property type="project" value="InterPro"/>
</dbReference>